<dbReference type="PROSITE" id="PS00584">
    <property type="entry name" value="PFKB_KINASES_2"/>
    <property type="match status" value="1"/>
</dbReference>
<sequence length="142" mass="15269">MLEKCVDDECSHIEEMDVDSCLTSLTKRKDDSITMPTCIASRVTKLRAEGIGSVCGKLYFGTSEKIPPSELIDTTGAGDAFVGAVLYAICANLPLEKMLPFASYVAAAKCRALGARTGLPYRNNPCLTSFTEDRILNCSSTS</sequence>
<dbReference type="Proteomes" id="UP001189624">
    <property type="component" value="Chromosome 7"/>
</dbReference>
<organism evidence="4 5">
    <name type="scientific">Sphenostylis stenocarpa</name>
    <dbReference type="NCBI Taxonomy" id="92480"/>
    <lineage>
        <taxon>Eukaryota</taxon>
        <taxon>Viridiplantae</taxon>
        <taxon>Streptophyta</taxon>
        <taxon>Embryophyta</taxon>
        <taxon>Tracheophyta</taxon>
        <taxon>Spermatophyta</taxon>
        <taxon>Magnoliopsida</taxon>
        <taxon>eudicotyledons</taxon>
        <taxon>Gunneridae</taxon>
        <taxon>Pentapetalae</taxon>
        <taxon>rosids</taxon>
        <taxon>fabids</taxon>
        <taxon>Fabales</taxon>
        <taxon>Fabaceae</taxon>
        <taxon>Papilionoideae</taxon>
        <taxon>50 kb inversion clade</taxon>
        <taxon>NPAAA clade</taxon>
        <taxon>indigoferoid/millettioid clade</taxon>
        <taxon>Phaseoleae</taxon>
        <taxon>Sphenostylis</taxon>
    </lineage>
</organism>
<dbReference type="GO" id="GO:0016301">
    <property type="term" value="F:kinase activity"/>
    <property type="evidence" value="ECO:0007669"/>
    <property type="project" value="UniProtKB-KW"/>
</dbReference>
<dbReference type="InterPro" id="IPR052562">
    <property type="entry name" value="Ketohexokinase-related"/>
</dbReference>
<dbReference type="Gene3D" id="3.40.1190.20">
    <property type="match status" value="1"/>
</dbReference>
<evidence type="ECO:0000313" key="4">
    <source>
        <dbReference type="EMBL" id="CAJ1968276.1"/>
    </source>
</evidence>
<dbReference type="InterPro" id="IPR002173">
    <property type="entry name" value="Carboh/pur_kinase_PfkB_CS"/>
</dbReference>
<reference evidence="4" key="1">
    <citation type="submission" date="2023-10" db="EMBL/GenBank/DDBJ databases">
        <authorList>
            <person name="Domelevo Entfellner J.-B."/>
        </authorList>
    </citation>
    <scope>NUCLEOTIDE SEQUENCE</scope>
</reference>
<name>A0AA86VTM2_9FABA</name>
<evidence type="ECO:0000313" key="5">
    <source>
        <dbReference type="Proteomes" id="UP001189624"/>
    </source>
</evidence>
<dbReference type="Gramene" id="rna-AYBTSS11_LOCUS21627">
    <property type="protein sequence ID" value="CAJ1968276.1"/>
    <property type="gene ID" value="gene-AYBTSS11_LOCUS21627"/>
</dbReference>
<dbReference type="InterPro" id="IPR011611">
    <property type="entry name" value="PfkB_dom"/>
</dbReference>
<dbReference type="EMBL" id="OY731404">
    <property type="protein sequence ID" value="CAJ1968276.1"/>
    <property type="molecule type" value="Genomic_DNA"/>
</dbReference>
<evidence type="ECO:0000256" key="2">
    <source>
        <dbReference type="ARBA" id="ARBA00022777"/>
    </source>
</evidence>
<dbReference type="PANTHER" id="PTHR42774:SF7">
    <property type="entry name" value="PFKB FAMILY CARBOHYDRATE KINASE"/>
    <property type="match status" value="1"/>
</dbReference>
<accession>A0AA86VTM2</accession>
<evidence type="ECO:0000259" key="3">
    <source>
        <dbReference type="Pfam" id="PF00294"/>
    </source>
</evidence>
<protein>
    <recommendedName>
        <fullName evidence="3">Carbohydrate kinase PfkB domain-containing protein</fullName>
    </recommendedName>
</protein>
<dbReference type="AlphaFoldDB" id="A0AA86VTM2"/>
<keyword evidence="2" id="KW-0418">Kinase</keyword>
<evidence type="ECO:0000256" key="1">
    <source>
        <dbReference type="ARBA" id="ARBA00022679"/>
    </source>
</evidence>
<dbReference type="InterPro" id="IPR029056">
    <property type="entry name" value="Ribokinase-like"/>
</dbReference>
<keyword evidence="1" id="KW-0808">Transferase</keyword>
<dbReference type="Pfam" id="PF00294">
    <property type="entry name" value="PfkB"/>
    <property type="match status" value="1"/>
</dbReference>
<proteinExistence type="predicted"/>
<dbReference type="PANTHER" id="PTHR42774">
    <property type="entry name" value="PHOSPHOTRANSFERASE SYSTEM TRANSPORT PROTEIN"/>
    <property type="match status" value="1"/>
</dbReference>
<gene>
    <name evidence="4" type="ORF">AYBTSS11_LOCUS21627</name>
</gene>
<dbReference type="SUPFAM" id="SSF53613">
    <property type="entry name" value="Ribokinase-like"/>
    <property type="match status" value="1"/>
</dbReference>
<keyword evidence="5" id="KW-1185">Reference proteome</keyword>
<feature type="domain" description="Carbohydrate kinase PfkB" evidence="3">
    <location>
        <begin position="65"/>
        <end position="120"/>
    </location>
</feature>